<dbReference type="WBParaSite" id="nRc.2.0.1.t41353-RA">
    <property type="protein sequence ID" value="nRc.2.0.1.t41353-RA"/>
    <property type="gene ID" value="nRc.2.0.1.g41353"/>
</dbReference>
<evidence type="ECO:0000313" key="2">
    <source>
        <dbReference type="WBParaSite" id="nRc.2.0.1.t41353-RA"/>
    </source>
</evidence>
<accession>A0A915KR35</accession>
<organism evidence="1 2">
    <name type="scientific">Romanomermis culicivorax</name>
    <name type="common">Nematode worm</name>
    <dbReference type="NCBI Taxonomy" id="13658"/>
    <lineage>
        <taxon>Eukaryota</taxon>
        <taxon>Metazoa</taxon>
        <taxon>Ecdysozoa</taxon>
        <taxon>Nematoda</taxon>
        <taxon>Enoplea</taxon>
        <taxon>Dorylaimia</taxon>
        <taxon>Mermithida</taxon>
        <taxon>Mermithoidea</taxon>
        <taxon>Mermithidae</taxon>
        <taxon>Romanomermis</taxon>
    </lineage>
</organism>
<dbReference type="AlphaFoldDB" id="A0A915KR35"/>
<proteinExistence type="predicted"/>
<reference evidence="2" key="1">
    <citation type="submission" date="2022-11" db="UniProtKB">
        <authorList>
            <consortium name="WormBaseParasite"/>
        </authorList>
    </citation>
    <scope>IDENTIFICATION</scope>
</reference>
<name>A0A915KR35_ROMCU</name>
<sequence length="68" mass="7928">MEGIINIGRDEPKKVTLAPSYAMRPLDAHSHQGQDLQEHSPPHHSLWSRMLWSRTRHKQVLSVMEMML</sequence>
<protein>
    <submittedName>
        <fullName evidence="2">Uncharacterized protein</fullName>
    </submittedName>
</protein>
<keyword evidence="1" id="KW-1185">Reference proteome</keyword>
<evidence type="ECO:0000313" key="1">
    <source>
        <dbReference type="Proteomes" id="UP000887565"/>
    </source>
</evidence>
<dbReference type="Proteomes" id="UP000887565">
    <property type="component" value="Unplaced"/>
</dbReference>